<keyword evidence="12" id="KW-1185">Reference proteome</keyword>
<protein>
    <recommendedName>
        <fullName evidence="2">histidine kinase</fullName>
        <ecNumber evidence="2">2.7.13.3</ecNumber>
    </recommendedName>
</protein>
<evidence type="ECO:0000256" key="6">
    <source>
        <dbReference type="SAM" id="Coils"/>
    </source>
</evidence>
<dbReference type="PROSITE" id="PS50113">
    <property type="entry name" value="PAC"/>
    <property type="match status" value="2"/>
</dbReference>
<comment type="caution">
    <text evidence="11">The sequence shown here is derived from an EMBL/GenBank/DDBJ whole genome shotgun (WGS) entry which is preliminary data.</text>
</comment>
<evidence type="ECO:0000259" key="8">
    <source>
        <dbReference type="PROSITE" id="PS50109"/>
    </source>
</evidence>
<dbReference type="Gene3D" id="1.10.287.130">
    <property type="match status" value="1"/>
</dbReference>
<sequence>MKSKKPGETDHSSPFSGLTQDPLVESEERFRALVTATSEVVYRMSPDWKVMRELKGRGFLSNTGEPIDDWLDKYIQPQDQQRVLKVIAEAIATKSIFELEHPVLRADGTPGWTFSRAVPIFDGEGEIVEWFGAASDITARRQMEDALRLAKEESDVRKRLYETVTNNTPDLIYVFDLQYRFTYANEALLTMWGKTWDQAVGKRLRENGYEDWHAEMHEREIDQVVATRLPIRGEVSFPHAVFGKRIYDYIFVPVLNDRGEVEAVAGTTRDITEIRLVEEALKRSREELEALVEERTRALHRSNEDLQQFAHVASHDLKEPVRKMKLFANLLRSECNGQLNEKGVGFINSMERAATRMYTMIEGILSYSSFEGTALMSEQVDLNDTIREIESDLEILIQQKQAAVQYGRLPVIAGSAVLLSQLFFNLINNSLKFSRPDNPPLIRMSARELLPEEARTAGLDGHKPYIRISFEDNGIGFAQQHAEKIFQAFSRLHSKDRFEGTGLGLSLCRKIVERHGGIIQASGKENEGAIFTIVLPLKQEEGA</sequence>
<dbReference type="Gene3D" id="3.30.450.20">
    <property type="entry name" value="PAS domain"/>
    <property type="match status" value="2"/>
</dbReference>
<dbReference type="SMART" id="SM00086">
    <property type="entry name" value="PAC"/>
    <property type="match status" value="1"/>
</dbReference>
<dbReference type="PROSITE" id="PS50109">
    <property type="entry name" value="HIS_KIN"/>
    <property type="match status" value="1"/>
</dbReference>
<dbReference type="Pfam" id="PF08447">
    <property type="entry name" value="PAS_3"/>
    <property type="match status" value="1"/>
</dbReference>
<dbReference type="EMBL" id="VUOC01000002">
    <property type="protein sequence ID" value="KAA2243331.1"/>
    <property type="molecule type" value="Genomic_DNA"/>
</dbReference>
<dbReference type="InterPro" id="IPR004358">
    <property type="entry name" value="Sig_transdc_His_kin-like_C"/>
</dbReference>
<dbReference type="InterPro" id="IPR013656">
    <property type="entry name" value="PAS_4"/>
</dbReference>
<dbReference type="SUPFAM" id="SSF47384">
    <property type="entry name" value="Homodimeric domain of signal transducing histidine kinase"/>
    <property type="match status" value="1"/>
</dbReference>
<dbReference type="Gene3D" id="3.30.565.10">
    <property type="entry name" value="Histidine kinase-like ATPase, C-terminal domain"/>
    <property type="match status" value="1"/>
</dbReference>
<dbReference type="CDD" id="cd00130">
    <property type="entry name" value="PAS"/>
    <property type="match status" value="2"/>
</dbReference>
<dbReference type="GO" id="GO:0000155">
    <property type="term" value="F:phosphorelay sensor kinase activity"/>
    <property type="evidence" value="ECO:0007669"/>
    <property type="project" value="InterPro"/>
</dbReference>
<dbReference type="RefSeq" id="WP_149838207.1">
    <property type="nucleotide sequence ID" value="NZ_VUOC01000002.1"/>
</dbReference>
<dbReference type="Pfam" id="PF00512">
    <property type="entry name" value="HisKA"/>
    <property type="match status" value="1"/>
</dbReference>
<reference evidence="11 12" key="1">
    <citation type="submission" date="2019-09" db="EMBL/GenBank/DDBJ databases">
        <title>Chitinophaga ginsengihumi sp. nov., isolated from soil of ginseng rhizosphere.</title>
        <authorList>
            <person name="Lee J."/>
        </authorList>
    </citation>
    <scope>NUCLEOTIDE SEQUENCE [LARGE SCALE GENOMIC DNA]</scope>
    <source>
        <strain evidence="11 12">BN140078</strain>
    </source>
</reference>
<name>A0A5B2VVM7_9BACT</name>
<dbReference type="Pfam" id="PF08448">
    <property type="entry name" value="PAS_4"/>
    <property type="match status" value="1"/>
</dbReference>
<dbReference type="InterPro" id="IPR013655">
    <property type="entry name" value="PAS_fold_3"/>
</dbReference>
<accession>A0A5B2VVM7</accession>
<dbReference type="InterPro" id="IPR036890">
    <property type="entry name" value="HATPase_C_sf"/>
</dbReference>
<dbReference type="InterPro" id="IPR052162">
    <property type="entry name" value="Sensor_kinase/Photoreceptor"/>
</dbReference>
<dbReference type="SMART" id="SM00388">
    <property type="entry name" value="HisKA"/>
    <property type="match status" value="1"/>
</dbReference>
<dbReference type="CDD" id="cd00082">
    <property type="entry name" value="HisKA"/>
    <property type="match status" value="1"/>
</dbReference>
<evidence type="ECO:0000313" key="12">
    <source>
        <dbReference type="Proteomes" id="UP000324611"/>
    </source>
</evidence>
<evidence type="ECO:0000313" key="11">
    <source>
        <dbReference type="EMBL" id="KAA2243331.1"/>
    </source>
</evidence>
<dbReference type="InterPro" id="IPR035965">
    <property type="entry name" value="PAS-like_dom_sf"/>
</dbReference>
<keyword evidence="6" id="KW-0175">Coiled coil</keyword>
<feature type="domain" description="PAC" evidence="10">
    <location>
        <begin position="231"/>
        <end position="283"/>
    </location>
</feature>
<evidence type="ECO:0000256" key="4">
    <source>
        <dbReference type="ARBA" id="ARBA00022679"/>
    </source>
</evidence>
<dbReference type="InterPro" id="IPR036097">
    <property type="entry name" value="HisK_dim/P_sf"/>
</dbReference>
<reference evidence="11 12" key="2">
    <citation type="submission" date="2019-09" db="EMBL/GenBank/DDBJ databases">
        <authorList>
            <person name="Jin C."/>
        </authorList>
    </citation>
    <scope>NUCLEOTIDE SEQUENCE [LARGE SCALE GENOMIC DNA]</scope>
    <source>
        <strain evidence="11 12">BN140078</strain>
    </source>
</reference>
<evidence type="ECO:0000256" key="5">
    <source>
        <dbReference type="ARBA" id="ARBA00022777"/>
    </source>
</evidence>
<dbReference type="EC" id="2.7.13.3" evidence="2"/>
<dbReference type="SUPFAM" id="SSF55785">
    <property type="entry name" value="PYP-like sensor domain (PAS domain)"/>
    <property type="match status" value="2"/>
</dbReference>
<evidence type="ECO:0000259" key="9">
    <source>
        <dbReference type="PROSITE" id="PS50112"/>
    </source>
</evidence>
<feature type="compositionally biased region" description="Basic and acidic residues" evidence="7">
    <location>
        <begin position="1"/>
        <end position="11"/>
    </location>
</feature>
<dbReference type="AlphaFoldDB" id="A0A5B2VVM7"/>
<feature type="coiled-coil region" evidence="6">
    <location>
        <begin position="274"/>
        <end position="305"/>
    </location>
</feature>
<keyword evidence="4" id="KW-0808">Transferase</keyword>
<comment type="catalytic activity">
    <reaction evidence="1">
        <text>ATP + protein L-histidine = ADP + protein N-phospho-L-histidine.</text>
        <dbReference type="EC" id="2.7.13.3"/>
    </reaction>
</comment>
<dbReference type="PROSITE" id="PS50112">
    <property type="entry name" value="PAS"/>
    <property type="match status" value="1"/>
</dbReference>
<dbReference type="SMART" id="SM00387">
    <property type="entry name" value="HATPase_c"/>
    <property type="match status" value="1"/>
</dbReference>
<dbReference type="InterPro" id="IPR003594">
    <property type="entry name" value="HATPase_dom"/>
</dbReference>
<evidence type="ECO:0000256" key="2">
    <source>
        <dbReference type="ARBA" id="ARBA00012438"/>
    </source>
</evidence>
<proteinExistence type="predicted"/>
<dbReference type="PANTHER" id="PTHR43304">
    <property type="entry name" value="PHYTOCHROME-LIKE PROTEIN CPH1"/>
    <property type="match status" value="1"/>
</dbReference>
<feature type="domain" description="Histidine kinase" evidence="8">
    <location>
        <begin position="312"/>
        <end position="539"/>
    </location>
</feature>
<feature type="region of interest" description="Disordered" evidence="7">
    <location>
        <begin position="1"/>
        <end position="20"/>
    </location>
</feature>
<evidence type="ECO:0000256" key="1">
    <source>
        <dbReference type="ARBA" id="ARBA00000085"/>
    </source>
</evidence>
<dbReference type="InterPro" id="IPR001610">
    <property type="entry name" value="PAC"/>
</dbReference>
<dbReference type="Pfam" id="PF02518">
    <property type="entry name" value="HATPase_c"/>
    <property type="match status" value="1"/>
</dbReference>
<evidence type="ECO:0000259" key="10">
    <source>
        <dbReference type="PROSITE" id="PS50113"/>
    </source>
</evidence>
<gene>
    <name evidence="11" type="ORF">F0L74_12560</name>
</gene>
<dbReference type="Proteomes" id="UP000324611">
    <property type="component" value="Unassembled WGS sequence"/>
</dbReference>
<feature type="domain" description="PAS" evidence="9">
    <location>
        <begin position="157"/>
        <end position="228"/>
    </location>
</feature>
<dbReference type="SMART" id="SM00091">
    <property type="entry name" value="PAS"/>
    <property type="match status" value="1"/>
</dbReference>
<dbReference type="SUPFAM" id="SSF55874">
    <property type="entry name" value="ATPase domain of HSP90 chaperone/DNA topoisomerase II/histidine kinase"/>
    <property type="match status" value="1"/>
</dbReference>
<organism evidence="11 12">
    <name type="scientific">Chitinophaga agrisoli</name>
    <dbReference type="NCBI Taxonomy" id="2607653"/>
    <lineage>
        <taxon>Bacteria</taxon>
        <taxon>Pseudomonadati</taxon>
        <taxon>Bacteroidota</taxon>
        <taxon>Chitinophagia</taxon>
        <taxon>Chitinophagales</taxon>
        <taxon>Chitinophagaceae</taxon>
        <taxon>Chitinophaga</taxon>
    </lineage>
</organism>
<keyword evidence="3" id="KW-0597">Phosphoprotein</keyword>
<dbReference type="InterPro" id="IPR005467">
    <property type="entry name" value="His_kinase_dom"/>
</dbReference>
<dbReference type="PRINTS" id="PR00344">
    <property type="entry name" value="BCTRLSENSOR"/>
</dbReference>
<evidence type="ECO:0000256" key="3">
    <source>
        <dbReference type="ARBA" id="ARBA00022553"/>
    </source>
</evidence>
<dbReference type="NCBIfam" id="TIGR00229">
    <property type="entry name" value="sensory_box"/>
    <property type="match status" value="1"/>
</dbReference>
<feature type="domain" description="PAC" evidence="10">
    <location>
        <begin position="97"/>
        <end position="149"/>
    </location>
</feature>
<dbReference type="PANTHER" id="PTHR43304:SF1">
    <property type="entry name" value="PAC DOMAIN-CONTAINING PROTEIN"/>
    <property type="match status" value="1"/>
</dbReference>
<dbReference type="InterPro" id="IPR003661">
    <property type="entry name" value="HisK_dim/P_dom"/>
</dbReference>
<dbReference type="InterPro" id="IPR000014">
    <property type="entry name" value="PAS"/>
</dbReference>
<evidence type="ECO:0000256" key="7">
    <source>
        <dbReference type="SAM" id="MobiDB-lite"/>
    </source>
</evidence>
<dbReference type="InterPro" id="IPR000700">
    <property type="entry name" value="PAS-assoc_C"/>
</dbReference>
<keyword evidence="5" id="KW-0418">Kinase</keyword>